<organism evidence="2 3">
    <name type="scientific">Adineta steineri</name>
    <dbReference type="NCBI Taxonomy" id="433720"/>
    <lineage>
        <taxon>Eukaryota</taxon>
        <taxon>Metazoa</taxon>
        <taxon>Spiralia</taxon>
        <taxon>Gnathifera</taxon>
        <taxon>Rotifera</taxon>
        <taxon>Eurotatoria</taxon>
        <taxon>Bdelloidea</taxon>
        <taxon>Adinetida</taxon>
        <taxon>Adinetidae</taxon>
        <taxon>Adineta</taxon>
    </lineage>
</organism>
<gene>
    <name evidence="2" type="ORF">OXD698_LOCUS27743</name>
</gene>
<comment type="caution">
    <text evidence="2">The sequence shown here is derived from an EMBL/GenBank/DDBJ whole genome shotgun (WGS) entry which is preliminary data.</text>
</comment>
<sequence>MELPLGSTRVTEILRAENCHGLKPWFSNLKLFLTALHKLSFRAQTVWRGIRNAYLSSKYPIETKFAWWSVSSCTTGIDVLEAEHFLGKHGLRTLFSIECQNRKYIAPHSYFKDQEKEIVLMPGSYFEVIGQLHPAQDFHIIHIKETQSPFPLVKPSLKKESSQNSSIEKRNDNTSTNSKSAPTKVVIQPPPPPQTPKKMECCGGNACSKCGLCIDWRYDGDLVLDIERYNRNESRDMLSKDRWHRSPHATCDFLLHRRLDGDRGHRRYDLLICKCPR</sequence>
<protein>
    <recommendedName>
        <fullName evidence="4">NAD(+)--protein-arginine ADP-ribosyltransferase</fullName>
    </recommendedName>
</protein>
<feature type="compositionally biased region" description="Basic and acidic residues" evidence="1">
    <location>
        <begin position="157"/>
        <end position="172"/>
    </location>
</feature>
<evidence type="ECO:0000313" key="3">
    <source>
        <dbReference type="Proteomes" id="UP000663844"/>
    </source>
</evidence>
<reference evidence="2" key="1">
    <citation type="submission" date="2021-02" db="EMBL/GenBank/DDBJ databases">
        <authorList>
            <person name="Nowell W R."/>
        </authorList>
    </citation>
    <scope>NUCLEOTIDE SEQUENCE</scope>
</reference>
<evidence type="ECO:0000313" key="2">
    <source>
        <dbReference type="EMBL" id="CAF3969545.1"/>
    </source>
</evidence>
<dbReference type="SUPFAM" id="SSF56399">
    <property type="entry name" value="ADP-ribosylation"/>
    <property type="match status" value="1"/>
</dbReference>
<name>A0A819LR53_9BILA</name>
<dbReference type="EMBL" id="CAJOAZ010002908">
    <property type="protein sequence ID" value="CAF3969545.1"/>
    <property type="molecule type" value="Genomic_DNA"/>
</dbReference>
<proteinExistence type="predicted"/>
<feature type="region of interest" description="Disordered" evidence="1">
    <location>
        <begin position="152"/>
        <end position="197"/>
    </location>
</feature>
<dbReference type="Gene3D" id="3.90.176.10">
    <property type="entry name" value="Toxin ADP-ribosyltransferase, Chain A, domain 1"/>
    <property type="match status" value="1"/>
</dbReference>
<evidence type="ECO:0008006" key="4">
    <source>
        <dbReference type="Google" id="ProtNLM"/>
    </source>
</evidence>
<dbReference type="AlphaFoldDB" id="A0A819LR53"/>
<evidence type="ECO:0000256" key="1">
    <source>
        <dbReference type="SAM" id="MobiDB-lite"/>
    </source>
</evidence>
<accession>A0A819LR53</accession>
<dbReference type="Proteomes" id="UP000663844">
    <property type="component" value="Unassembled WGS sequence"/>
</dbReference>